<keyword evidence="5" id="KW-0391">Immunity</keyword>
<dbReference type="SMART" id="SM00406">
    <property type="entry name" value="IGv"/>
    <property type="match status" value="1"/>
</dbReference>
<keyword evidence="11" id="KW-0325">Glycoprotein</keyword>
<dbReference type="SUPFAM" id="SSF48726">
    <property type="entry name" value="Immunoglobulin"/>
    <property type="match status" value="1"/>
</dbReference>
<evidence type="ECO:0000256" key="5">
    <source>
        <dbReference type="ARBA" id="ARBA00022859"/>
    </source>
</evidence>
<feature type="transmembrane region" description="Helical" evidence="14">
    <location>
        <begin position="179"/>
        <end position="204"/>
    </location>
</feature>
<keyword evidence="13" id="KW-0393">Immunoglobulin domain</keyword>
<dbReference type="AlphaFoldDB" id="A0AAV7WHN8"/>
<keyword evidence="10" id="KW-1015">Disulfide bond</keyword>
<dbReference type="Pfam" id="PF07686">
    <property type="entry name" value="V-set"/>
    <property type="match status" value="1"/>
</dbReference>
<keyword evidence="2" id="KW-1003">Cell membrane</keyword>
<keyword evidence="18" id="KW-1185">Reference proteome</keyword>
<dbReference type="InterPro" id="IPR015468">
    <property type="entry name" value="CD8_asu"/>
</dbReference>
<comment type="caution">
    <text evidence="17">The sequence shown here is derived from an EMBL/GenBank/DDBJ whole genome shotgun (WGS) entry which is preliminary data.</text>
</comment>
<dbReference type="GO" id="GO:0007166">
    <property type="term" value="P:cell surface receptor signaling pathway"/>
    <property type="evidence" value="ECO:0007669"/>
    <property type="project" value="TreeGrafter"/>
</dbReference>
<keyword evidence="7" id="KW-1064">Adaptive immunity</keyword>
<organism evidence="17 18">
    <name type="scientific">Pleurodeles waltl</name>
    <name type="common">Iberian ribbed newt</name>
    <dbReference type="NCBI Taxonomy" id="8319"/>
    <lineage>
        <taxon>Eukaryota</taxon>
        <taxon>Metazoa</taxon>
        <taxon>Chordata</taxon>
        <taxon>Craniata</taxon>
        <taxon>Vertebrata</taxon>
        <taxon>Euteleostomi</taxon>
        <taxon>Amphibia</taxon>
        <taxon>Batrachia</taxon>
        <taxon>Caudata</taxon>
        <taxon>Salamandroidea</taxon>
        <taxon>Salamandridae</taxon>
        <taxon>Pleurodelinae</taxon>
        <taxon>Pleurodeles</taxon>
    </lineage>
</organism>
<evidence type="ECO:0000256" key="11">
    <source>
        <dbReference type="ARBA" id="ARBA00023180"/>
    </source>
</evidence>
<dbReference type="InterPro" id="IPR036179">
    <property type="entry name" value="Ig-like_dom_sf"/>
</dbReference>
<evidence type="ECO:0000256" key="9">
    <source>
        <dbReference type="ARBA" id="ARBA00023139"/>
    </source>
</evidence>
<dbReference type="GO" id="GO:0002456">
    <property type="term" value="P:T cell mediated immunity"/>
    <property type="evidence" value="ECO:0007669"/>
    <property type="project" value="TreeGrafter"/>
</dbReference>
<evidence type="ECO:0000256" key="4">
    <source>
        <dbReference type="ARBA" id="ARBA00022729"/>
    </source>
</evidence>
<feature type="chain" id="PRO_5043361555" description="Ig-like domain-containing protein" evidence="15">
    <location>
        <begin position="21"/>
        <end position="236"/>
    </location>
</feature>
<dbReference type="GO" id="GO:0009897">
    <property type="term" value="C:external side of plasma membrane"/>
    <property type="evidence" value="ECO:0007669"/>
    <property type="project" value="TreeGrafter"/>
</dbReference>
<dbReference type="EMBL" id="JANPWB010000001">
    <property type="protein sequence ID" value="KAJ1213574.1"/>
    <property type="molecule type" value="Genomic_DNA"/>
</dbReference>
<evidence type="ECO:0000313" key="18">
    <source>
        <dbReference type="Proteomes" id="UP001066276"/>
    </source>
</evidence>
<name>A0AAV7WHN8_PLEWA</name>
<reference evidence="17" key="1">
    <citation type="journal article" date="2022" name="bioRxiv">
        <title>Sequencing and chromosome-scale assembly of the giantPleurodeles waltlgenome.</title>
        <authorList>
            <person name="Brown T."/>
            <person name="Elewa A."/>
            <person name="Iarovenko S."/>
            <person name="Subramanian E."/>
            <person name="Araus A.J."/>
            <person name="Petzold A."/>
            <person name="Susuki M."/>
            <person name="Suzuki K.-i.T."/>
            <person name="Hayashi T."/>
            <person name="Toyoda A."/>
            <person name="Oliveira C."/>
            <person name="Osipova E."/>
            <person name="Leigh N.D."/>
            <person name="Simon A."/>
            <person name="Yun M.H."/>
        </authorList>
    </citation>
    <scope>NUCLEOTIDE SEQUENCE</scope>
    <source>
        <strain evidence="17">20211129_DDA</strain>
        <tissue evidence="17">Liver</tissue>
    </source>
</reference>
<keyword evidence="3 14" id="KW-0812">Transmembrane</keyword>
<evidence type="ECO:0000256" key="2">
    <source>
        <dbReference type="ARBA" id="ARBA00022475"/>
    </source>
</evidence>
<gene>
    <name evidence="17" type="ORF">NDU88_001208</name>
</gene>
<sequence>MDNLLLGIILLSLALNSSQGKQVDLRLASPSPKRGDPDPLKLQCVPPNRDFMDHGVYWFRQLRNTKAPQFFLHFNLKAKWAEGFDENKFKINKDFGSFTLEIKTFREEDQGDYYCLVIINSEMHFSVTAPLYYPPATTPATTTSNRNVAVKSSGNCTCPTAPATVNPLKKESLDFSCSLYILVPLAAVSLIFLIAFLVTINFLCKILIRRKRCKHHYAKRPMNENNARPNVPNRYV</sequence>
<keyword evidence="12" id="KW-0449">Lipoprotein</keyword>
<proteinExistence type="predicted"/>
<evidence type="ECO:0000256" key="3">
    <source>
        <dbReference type="ARBA" id="ARBA00022692"/>
    </source>
</evidence>
<evidence type="ECO:0000256" key="6">
    <source>
        <dbReference type="ARBA" id="ARBA00022989"/>
    </source>
</evidence>
<dbReference type="PROSITE" id="PS50835">
    <property type="entry name" value="IG_LIKE"/>
    <property type="match status" value="1"/>
</dbReference>
<evidence type="ECO:0000313" key="17">
    <source>
        <dbReference type="EMBL" id="KAJ1213574.1"/>
    </source>
</evidence>
<evidence type="ECO:0000256" key="13">
    <source>
        <dbReference type="ARBA" id="ARBA00023319"/>
    </source>
</evidence>
<keyword evidence="9" id="KW-0564">Palmitate</keyword>
<keyword evidence="4 15" id="KW-0732">Signal</keyword>
<evidence type="ECO:0000256" key="1">
    <source>
        <dbReference type="ARBA" id="ARBA00004251"/>
    </source>
</evidence>
<evidence type="ECO:0000256" key="8">
    <source>
        <dbReference type="ARBA" id="ARBA00023136"/>
    </source>
</evidence>
<evidence type="ECO:0000256" key="15">
    <source>
        <dbReference type="SAM" id="SignalP"/>
    </source>
</evidence>
<dbReference type="Gene3D" id="2.60.40.10">
    <property type="entry name" value="Immunoglobulins"/>
    <property type="match status" value="1"/>
</dbReference>
<keyword evidence="6 14" id="KW-1133">Transmembrane helix</keyword>
<accession>A0AAV7WHN8</accession>
<dbReference type="InterPro" id="IPR007110">
    <property type="entry name" value="Ig-like_dom"/>
</dbReference>
<evidence type="ECO:0000256" key="14">
    <source>
        <dbReference type="SAM" id="Phobius"/>
    </source>
</evidence>
<protein>
    <recommendedName>
        <fullName evidence="16">Ig-like domain-containing protein</fullName>
    </recommendedName>
</protein>
<evidence type="ECO:0000259" key="16">
    <source>
        <dbReference type="PROSITE" id="PS50835"/>
    </source>
</evidence>
<evidence type="ECO:0000256" key="10">
    <source>
        <dbReference type="ARBA" id="ARBA00023157"/>
    </source>
</evidence>
<dbReference type="GO" id="GO:0045065">
    <property type="term" value="P:cytotoxic T cell differentiation"/>
    <property type="evidence" value="ECO:0007669"/>
    <property type="project" value="TreeGrafter"/>
</dbReference>
<dbReference type="PANTHER" id="PTHR10441:SF2">
    <property type="entry name" value="T-CELL SURFACE GLYCOPROTEIN CD8 ALPHA CHAIN"/>
    <property type="match status" value="1"/>
</dbReference>
<dbReference type="InterPro" id="IPR013783">
    <property type="entry name" value="Ig-like_fold"/>
</dbReference>
<feature type="signal peptide" evidence="15">
    <location>
        <begin position="1"/>
        <end position="20"/>
    </location>
</feature>
<evidence type="ECO:0000256" key="12">
    <source>
        <dbReference type="ARBA" id="ARBA00023288"/>
    </source>
</evidence>
<keyword evidence="8 14" id="KW-0472">Membrane</keyword>
<dbReference type="Proteomes" id="UP001066276">
    <property type="component" value="Chromosome 1_1"/>
</dbReference>
<feature type="domain" description="Ig-like" evidence="16">
    <location>
        <begin position="35"/>
        <end position="126"/>
    </location>
</feature>
<evidence type="ECO:0000256" key="7">
    <source>
        <dbReference type="ARBA" id="ARBA00023130"/>
    </source>
</evidence>
<dbReference type="InterPro" id="IPR013106">
    <property type="entry name" value="Ig_V-set"/>
</dbReference>
<comment type="subcellular location">
    <subcellularLocation>
        <location evidence="1">Cell membrane</location>
        <topology evidence="1">Single-pass type I membrane protein</topology>
    </subcellularLocation>
</comment>
<dbReference type="PANTHER" id="PTHR10441">
    <property type="entry name" value="CD8 ALPHA CHAIN"/>
    <property type="match status" value="1"/>
</dbReference>